<dbReference type="RefSeq" id="WP_091411203.1">
    <property type="nucleotide sequence ID" value="NZ_FOAB01000007.1"/>
</dbReference>
<dbReference type="AlphaFoldDB" id="A0A1H7UFK6"/>
<accession>A0A1H7UFK6</accession>
<dbReference type="Proteomes" id="UP000198521">
    <property type="component" value="Unassembled WGS sequence"/>
</dbReference>
<dbReference type="STRING" id="1038014.SAMN04487910_3708"/>
<sequence>MGIISKDKNKITLIYNSNTFLGSQTLSYVSASEKKLLAIDTSKTDIPGTQWSEIADGLDLSISDLVQKELPNYKALYDPKAKLDQQDWLKIIQKHPEVVGLPIIIIEGSFYQMNTPSEFLKFIQSDSAGISRNPDKNK</sequence>
<keyword evidence="2" id="KW-1185">Reference proteome</keyword>
<protein>
    <submittedName>
        <fullName evidence="1">Arsenate reductase, glutaredoxin family</fullName>
    </submittedName>
</protein>
<organism evidence="1 2">
    <name type="scientific">Aquimarina amphilecti</name>
    <dbReference type="NCBI Taxonomy" id="1038014"/>
    <lineage>
        <taxon>Bacteria</taxon>
        <taxon>Pseudomonadati</taxon>
        <taxon>Bacteroidota</taxon>
        <taxon>Flavobacteriia</taxon>
        <taxon>Flavobacteriales</taxon>
        <taxon>Flavobacteriaceae</taxon>
        <taxon>Aquimarina</taxon>
    </lineage>
</organism>
<reference evidence="1 2" key="1">
    <citation type="submission" date="2016-10" db="EMBL/GenBank/DDBJ databases">
        <authorList>
            <person name="de Groot N.N."/>
        </authorList>
    </citation>
    <scope>NUCLEOTIDE SEQUENCE [LARGE SCALE GENOMIC DNA]</scope>
    <source>
        <strain evidence="1 2">DSM 25232</strain>
    </source>
</reference>
<name>A0A1H7UFK6_AQUAM</name>
<dbReference type="EMBL" id="FOAB01000007">
    <property type="protein sequence ID" value="SEL95599.1"/>
    <property type="molecule type" value="Genomic_DNA"/>
</dbReference>
<dbReference type="SUPFAM" id="SSF52833">
    <property type="entry name" value="Thioredoxin-like"/>
    <property type="match status" value="1"/>
</dbReference>
<dbReference type="InterPro" id="IPR036249">
    <property type="entry name" value="Thioredoxin-like_sf"/>
</dbReference>
<evidence type="ECO:0000313" key="2">
    <source>
        <dbReference type="Proteomes" id="UP000198521"/>
    </source>
</evidence>
<dbReference type="Gene3D" id="3.40.30.10">
    <property type="entry name" value="Glutaredoxin"/>
    <property type="match status" value="1"/>
</dbReference>
<proteinExistence type="predicted"/>
<dbReference type="OrthoDB" id="1434620at2"/>
<evidence type="ECO:0000313" key="1">
    <source>
        <dbReference type="EMBL" id="SEL95599.1"/>
    </source>
</evidence>
<gene>
    <name evidence="1" type="ORF">SAMN04487910_3708</name>
</gene>